<sequence length="95" mass="10293">MVCPLLLPAPLLLLFALKLYLARCNFFIISPSESTCSHKRAGRRGGSERLGLSVAMMPPTATDMGRGSYTGIPHTAHLGPLLLLVATDRWVIFGQ</sequence>
<evidence type="ECO:0000313" key="3">
    <source>
        <dbReference type="Proteomes" id="UP000747542"/>
    </source>
</evidence>
<proteinExistence type="predicted"/>
<keyword evidence="1" id="KW-0732">Signal</keyword>
<evidence type="ECO:0008006" key="4">
    <source>
        <dbReference type="Google" id="ProtNLM"/>
    </source>
</evidence>
<comment type="caution">
    <text evidence="2">The sequence shown here is derived from an EMBL/GenBank/DDBJ whole genome shotgun (WGS) entry which is preliminary data.</text>
</comment>
<protein>
    <recommendedName>
        <fullName evidence="4">Secreted protein</fullName>
    </recommendedName>
</protein>
<organism evidence="2 3">
    <name type="scientific">Homarus americanus</name>
    <name type="common">American lobster</name>
    <dbReference type="NCBI Taxonomy" id="6706"/>
    <lineage>
        <taxon>Eukaryota</taxon>
        <taxon>Metazoa</taxon>
        <taxon>Ecdysozoa</taxon>
        <taxon>Arthropoda</taxon>
        <taxon>Crustacea</taxon>
        <taxon>Multicrustacea</taxon>
        <taxon>Malacostraca</taxon>
        <taxon>Eumalacostraca</taxon>
        <taxon>Eucarida</taxon>
        <taxon>Decapoda</taxon>
        <taxon>Pleocyemata</taxon>
        <taxon>Astacidea</taxon>
        <taxon>Nephropoidea</taxon>
        <taxon>Nephropidae</taxon>
        <taxon>Homarus</taxon>
    </lineage>
</organism>
<feature type="chain" id="PRO_5035147954" description="Secreted protein" evidence="1">
    <location>
        <begin position="25"/>
        <end position="95"/>
    </location>
</feature>
<dbReference type="AlphaFoldDB" id="A0A8J5K2J6"/>
<dbReference type="Proteomes" id="UP000747542">
    <property type="component" value="Unassembled WGS sequence"/>
</dbReference>
<name>A0A8J5K2J6_HOMAM</name>
<feature type="signal peptide" evidence="1">
    <location>
        <begin position="1"/>
        <end position="24"/>
    </location>
</feature>
<keyword evidence="3" id="KW-1185">Reference proteome</keyword>
<reference evidence="2" key="1">
    <citation type="journal article" date="2021" name="Sci. Adv.">
        <title>The American lobster genome reveals insights on longevity, neural, and immune adaptations.</title>
        <authorList>
            <person name="Polinski J.M."/>
            <person name="Zimin A.V."/>
            <person name="Clark K.F."/>
            <person name="Kohn A.B."/>
            <person name="Sadowski N."/>
            <person name="Timp W."/>
            <person name="Ptitsyn A."/>
            <person name="Khanna P."/>
            <person name="Romanova D.Y."/>
            <person name="Williams P."/>
            <person name="Greenwood S.J."/>
            <person name="Moroz L.L."/>
            <person name="Walt D.R."/>
            <person name="Bodnar A.G."/>
        </authorList>
    </citation>
    <scope>NUCLEOTIDE SEQUENCE</scope>
    <source>
        <strain evidence="2">GMGI-L3</strain>
    </source>
</reference>
<evidence type="ECO:0000313" key="2">
    <source>
        <dbReference type="EMBL" id="KAG7169247.1"/>
    </source>
</evidence>
<dbReference type="EMBL" id="JAHLQT010017704">
    <property type="protein sequence ID" value="KAG7169247.1"/>
    <property type="molecule type" value="Genomic_DNA"/>
</dbReference>
<gene>
    <name evidence="2" type="ORF">Hamer_G020936</name>
</gene>
<evidence type="ECO:0000256" key="1">
    <source>
        <dbReference type="SAM" id="SignalP"/>
    </source>
</evidence>
<accession>A0A8J5K2J6</accession>